<dbReference type="CDD" id="cd09251">
    <property type="entry name" value="AP-2_Mu2_Cterm"/>
    <property type="match status" value="1"/>
</dbReference>
<dbReference type="GO" id="GO:0006886">
    <property type="term" value="P:intracellular protein transport"/>
    <property type="evidence" value="ECO:0007669"/>
    <property type="project" value="InterPro"/>
</dbReference>
<dbReference type="GO" id="GO:0004366">
    <property type="term" value="F:glycerol-3-phosphate O-acyltransferase activity"/>
    <property type="evidence" value="ECO:0007669"/>
    <property type="project" value="TreeGrafter"/>
</dbReference>
<keyword evidence="6" id="KW-0472">Membrane</keyword>
<dbReference type="GO" id="GO:0030131">
    <property type="term" value="C:clathrin adaptor complex"/>
    <property type="evidence" value="ECO:0007669"/>
    <property type="project" value="InterPro"/>
</dbReference>
<keyword evidence="5" id="KW-0653">Protein transport</keyword>
<dbReference type="GO" id="GO:0012505">
    <property type="term" value="C:endomembrane system"/>
    <property type="evidence" value="ECO:0007669"/>
    <property type="project" value="UniProtKB-SubCell"/>
</dbReference>
<dbReference type="PANTHER" id="PTHR12563">
    <property type="entry name" value="GLYCEROL-3-PHOSPHATE ACYLTRANSFERASE"/>
    <property type="match status" value="1"/>
</dbReference>
<dbReference type="EMBL" id="OA882857">
    <property type="protein sequence ID" value="CAD7277183.1"/>
    <property type="molecule type" value="Genomic_DNA"/>
</dbReference>
<dbReference type="OrthoDB" id="10259133at2759"/>
<dbReference type="Pfam" id="PF19277">
    <property type="entry name" value="GPAT_C"/>
    <property type="match status" value="1"/>
</dbReference>
<dbReference type="GO" id="GO:0008611">
    <property type="term" value="P:ether lipid biosynthetic process"/>
    <property type="evidence" value="ECO:0007669"/>
    <property type="project" value="TreeGrafter"/>
</dbReference>
<evidence type="ECO:0000256" key="1">
    <source>
        <dbReference type="ARBA" id="ARBA00004184"/>
    </source>
</evidence>
<dbReference type="EMBL" id="CAJPEX010000820">
    <property type="protein sequence ID" value="CAG0917335.1"/>
    <property type="molecule type" value="Genomic_DNA"/>
</dbReference>
<dbReference type="Pfam" id="PF01553">
    <property type="entry name" value="Acyltransferase"/>
    <property type="match status" value="1"/>
</dbReference>
<dbReference type="PROSITE" id="PS00991">
    <property type="entry name" value="CLAT_ADAPTOR_M_2"/>
    <property type="match status" value="1"/>
</dbReference>
<accession>A0A7R9BKU3</accession>
<dbReference type="InterPro" id="IPR045520">
    <property type="entry name" value="GPAT/DHAPAT_C"/>
</dbReference>
<dbReference type="InterPro" id="IPR022284">
    <property type="entry name" value="GPAT/DHAPAT"/>
</dbReference>
<name>A0A7R9BKU3_9CRUS</name>
<comment type="similarity">
    <text evidence="2">Belongs to the GPAT/DAPAT family.</text>
</comment>
<keyword evidence="7" id="KW-0012">Acyltransferase</keyword>
<dbReference type="InterPro" id="IPR041728">
    <property type="entry name" value="GPAT/DHAPAT_LPLAT"/>
</dbReference>
<dbReference type="AlphaFoldDB" id="A0A7R9BKU3"/>
<dbReference type="InterPro" id="IPR028565">
    <property type="entry name" value="MHD"/>
</dbReference>
<reference evidence="9" key="1">
    <citation type="submission" date="2020-11" db="EMBL/GenBank/DDBJ databases">
        <authorList>
            <person name="Tran Van P."/>
        </authorList>
    </citation>
    <scope>NUCLEOTIDE SEQUENCE</scope>
</reference>
<dbReference type="CDD" id="cd07993">
    <property type="entry name" value="LPLAT_DHAPAT-like"/>
    <property type="match status" value="1"/>
</dbReference>
<dbReference type="GO" id="GO:0008654">
    <property type="term" value="P:phospholipid biosynthetic process"/>
    <property type="evidence" value="ECO:0007669"/>
    <property type="project" value="TreeGrafter"/>
</dbReference>
<evidence type="ECO:0000313" key="10">
    <source>
        <dbReference type="Proteomes" id="UP000678499"/>
    </source>
</evidence>
<dbReference type="SMART" id="SM00563">
    <property type="entry name" value="PlsC"/>
    <property type="match status" value="1"/>
</dbReference>
<evidence type="ECO:0000256" key="4">
    <source>
        <dbReference type="ARBA" id="ARBA00022679"/>
    </source>
</evidence>
<gene>
    <name evidence="9" type="ORF">NMOB1V02_LOCUS4921</name>
</gene>
<keyword evidence="4" id="KW-0808">Transferase</keyword>
<dbReference type="Proteomes" id="UP000678499">
    <property type="component" value="Unassembled WGS sequence"/>
</dbReference>
<dbReference type="InterPro" id="IPR002123">
    <property type="entry name" value="Plipid/glycerol_acylTrfase"/>
</dbReference>
<evidence type="ECO:0000259" key="8">
    <source>
        <dbReference type="PROSITE" id="PS51072"/>
    </source>
</evidence>
<dbReference type="PROSITE" id="PS51072">
    <property type="entry name" value="MHD"/>
    <property type="match status" value="1"/>
</dbReference>
<dbReference type="GO" id="GO:0016192">
    <property type="term" value="P:vesicle-mediated transport"/>
    <property type="evidence" value="ECO:0007669"/>
    <property type="project" value="InterPro"/>
</dbReference>
<dbReference type="InterPro" id="IPR043512">
    <property type="entry name" value="Mu2_C"/>
</dbReference>
<evidence type="ECO:0000256" key="7">
    <source>
        <dbReference type="ARBA" id="ARBA00023315"/>
    </source>
</evidence>
<dbReference type="PANTHER" id="PTHR12563:SF17">
    <property type="entry name" value="DIHYDROXYACETONE PHOSPHATE ACYLTRANSFERASE"/>
    <property type="match status" value="1"/>
</dbReference>
<proteinExistence type="inferred from homology"/>
<dbReference type="GO" id="GO:0006631">
    <property type="term" value="P:fatty acid metabolic process"/>
    <property type="evidence" value="ECO:0007669"/>
    <property type="project" value="TreeGrafter"/>
</dbReference>
<evidence type="ECO:0000256" key="3">
    <source>
        <dbReference type="ARBA" id="ARBA00022448"/>
    </source>
</evidence>
<dbReference type="SUPFAM" id="SSF64356">
    <property type="entry name" value="SNARE-like"/>
    <property type="match status" value="1"/>
</dbReference>
<evidence type="ECO:0000313" key="9">
    <source>
        <dbReference type="EMBL" id="CAD7277183.1"/>
    </source>
</evidence>
<evidence type="ECO:0000256" key="5">
    <source>
        <dbReference type="ARBA" id="ARBA00022927"/>
    </source>
</evidence>
<evidence type="ECO:0000256" key="2">
    <source>
        <dbReference type="ARBA" id="ARBA00007937"/>
    </source>
</evidence>
<dbReference type="InterPro" id="IPR018240">
    <property type="entry name" value="Clathrin_mu_CS"/>
</dbReference>
<keyword evidence="10" id="KW-1185">Reference proteome</keyword>
<dbReference type="SUPFAM" id="SSF69593">
    <property type="entry name" value="Glycerol-3-phosphate (1)-acyltransferase"/>
    <property type="match status" value="1"/>
</dbReference>
<keyword evidence="3" id="KW-0813">Transport</keyword>
<dbReference type="InterPro" id="IPR011012">
    <property type="entry name" value="Longin-like_dom_sf"/>
</dbReference>
<dbReference type="GO" id="GO:0019432">
    <property type="term" value="P:triglyceride biosynthetic process"/>
    <property type="evidence" value="ECO:0007669"/>
    <property type="project" value="TreeGrafter"/>
</dbReference>
<dbReference type="InterPro" id="IPR036168">
    <property type="entry name" value="AP2_Mu_C_sf"/>
</dbReference>
<dbReference type="Gene3D" id="2.60.40.1170">
    <property type="entry name" value="Mu homology domain, subdomain B"/>
    <property type="match status" value="2"/>
</dbReference>
<evidence type="ECO:0000256" key="6">
    <source>
        <dbReference type="ARBA" id="ARBA00023136"/>
    </source>
</evidence>
<dbReference type="Pfam" id="PF00928">
    <property type="entry name" value="Adap_comp_sub"/>
    <property type="match status" value="1"/>
</dbReference>
<dbReference type="Gene3D" id="3.30.450.60">
    <property type="match status" value="1"/>
</dbReference>
<dbReference type="GO" id="GO:0031966">
    <property type="term" value="C:mitochondrial membrane"/>
    <property type="evidence" value="ECO:0007669"/>
    <property type="project" value="TreeGrafter"/>
</dbReference>
<feature type="domain" description="MHD" evidence="8">
    <location>
        <begin position="738"/>
        <end position="1008"/>
    </location>
</feature>
<organism evidence="9">
    <name type="scientific">Notodromas monacha</name>
    <dbReference type="NCBI Taxonomy" id="399045"/>
    <lineage>
        <taxon>Eukaryota</taxon>
        <taxon>Metazoa</taxon>
        <taxon>Ecdysozoa</taxon>
        <taxon>Arthropoda</taxon>
        <taxon>Crustacea</taxon>
        <taxon>Oligostraca</taxon>
        <taxon>Ostracoda</taxon>
        <taxon>Podocopa</taxon>
        <taxon>Podocopida</taxon>
        <taxon>Cypridocopina</taxon>
        <taxon>Cypridoidea</taxon>
        <taxon>Cyprididae</taxon>
        <taxon>Notodromas</taxon>
    </lineage>
</organism>
<comment type="subcellular location">
    <subcellularLocation>
        <location evidence="1">Endomembrane system</location>
        <topology evidence="1">Peripheral membrane protein</topology>
    </subcellularLocation>
</comment>
<dbReference type="GO" id="GO:0005778">
    <property type="term" value="C:peroxisomal membrane"/>
    <property type="evidence" value="ECO:0007669"/>
    <property type="project" value="TreeGrafter"/>
</dbReference>
<dbReference type="SUPFAM" id="SSF49447">
    <property type="entry name" value="Second domain of Mu2 adaptin subunit (ap50) of ap2 adaptor"/>
    <property type="match status" value="1"/>
</dbReference>
<protein>
    <recommendedName>
        <fullName evidence="8">MHD domain-containing protein</fullName>
    </recommendedName>
</protein>
<dbReference type="GO" id="GO:0016287">
    <property type="term" value="F:glycerone-phosphate O-acyltransferase activity"/>
    <property type="evidence" value="ECO:0007669"/>
    <property type="project" value="TreeGrafter"/>
</dbReference>
<sequence>MASSKHPCGNHHGHGADCSVIKLRGKIYKDVLASRKTSSDFLWATQTWIPSETYSSISKAVPPKDLIDLVSKSPRIADVISQESHGDAKKAEDLRKRTKDILNEMCHNQEMKTVRFFAVILSKLVRQIFCHVYINRAGIEKVRAALPHAPTILLPTHRSYADFLVISFLNYSYHLPLPVIAAAMDFTGMSGVGELLRRSGAFFIKRNVREDALYRVILLEYVQTIIRLGNQPLEFFIEGTRSRTSKSLSPKLGLLGACFEMYMKGVVPDLNLVPISVTYDRTMEEKLYAYELLGIPKPKESTSGLFKGLSVLSESHGNAYVTVSDPISLKELLEKSIARHGLAEQRSQVRSLHLDAMTKHELEFLEKGGLEVLRTHGTLAIIPLFSLISISLAARCPLRQLSDFEAVKIGVVLQDVKELKSVVEAVGCSVSHDVTEEALKSVLVIRKNLLSCCRESESEVLDIEAISFQDLMNCTLRLKSLHTLQGDSQVVKGGRGHPLRQEILVQAVPRIVLQQCANASLHALFRPFFLVTVAHALCDGEGIVHPGELLDRFRFLMRLFRFEFVHDPDFIDEDFVAAQELLAERKILQTCGDKFKLSAENSTLAQLGKSAVRPFLQGYLIMASVLTNISNEVNASEAMKLYQARIEQLVISDASVECSTLMLDLASNALKAFCEAGALQKKRSDVYEKANIWLAAVTKQNVNAAMVFEFLNKMVDLMQAYFGKVSEENVKNNFVLMYELLDGAYTFDESVLMSRNGLLSGQVLSSHVAGKVVMKSYLSGMPECKFGINDKIMLEAKGKTAAAVNDDPTRSKSAIAIDDCQFHQCVKLSKFESEHSISFIPPDGEFELMRYRITKDISLPFRVIPLVREVGRSKLEVKVVLKSQFKTTLLAQKIEVKIPTPLNTSGVQLICLKGKAKYKPADNAIVWKIKRLAGMKESQISAEIDLLQTDSKKKWNRPPISMNFEVPYAPSGFKVRYLKVFESKLNYSDHDVIKWVRYIGRSGLYETRC</sequence>